<name>A0A1R3GYH7_9ROSI</name>
<evidence type="ECO:0000313" key="1">
    <source>
        <dbReference type="EMBL" id="OMO63142.1"/>
    </source>
</evidence>
<comment type="caution">
    <text evidence="1">The sequence shown here is derived from an EMBL/GenBank/DDBJ whole genome shotgun (WGS) entry which is preliminary data.</text>
</comment>
<accession>A0A1R3GYH7</accession>
<keyword evidence="2" id="KW-1185">Reference proteome</keyword>
<dbReference type="Proteomes" id="UP000187203">
    <property type="component" value="Unassembled WGS sequence"/>
</dbReference>
<gene>
    <name evidence="1" type="ORF">COLO4_32703</name>
</gene>
<dbReference type="EMBL" id="AWUE01021155">
    <property type="protein sequence ID" value="OMO63142.1"/>
    <property type="molecule type" value="Genomic_DNA"/>
</dbReference>
<organism evidence="1 2">
    <name type="scientific">Corchorus olitorius</name>
    <dbReference type="NCBI Taxonomy" id="93759"/>
    <lineage>
        <taxon>Eukaryota</taxon>
        <taxon>Viridiplantae</taxon>
        <taxon>Streptophyta</taxon>
        <taxon>Embryophyta</taxon>
        <taxon>Tracheophyta</taxon>
        <taxon>Spermatophyta</taxon>
        <taxon>Magnoliopsida</taxon>
        <taxon>eudicotyledons</taxon>
        <taxon>Gunneridae</taxon>
        <taxon>Pentapetalae</taxon>
        <taxon>rosids</taxon>
        <taxon>malvids</taxon>
        <taxon>Malvales</taxon>
        <taxon>Malvaceae</taxon>
        <taxon>Grewioideae</taxon>
        <taxon>Apeibeae</taxon>
        <taxon>Corchorus</taxon>
    </lineage>
</organism>
<evidence type="ECO:0000313" key="2">
    <source>
        <dbReference type="Proteomes" id="UP000187203"/>
    </source>
</evidence>
<protein>
    <submittedName>
        <fullName evidence="1">Uncharacterized protein</fullName>
    </submittedName>
</protein>
<reference evidence="2" key="1">
    <citation type="submission" date="2013-09" db="EMBL/GenBank/DDBJ databases">
        <title>Corchorus olitorius genome sequencing.</title>
        <authorList>
            <person name="Alam M."/>
            <person name="Haque M.S."/>
            <person name="Islam M.S."/>
            <person name="Emdad E.M."/>
            <person name="Islam M.M."/>
            <person name="Ahmed B."/>
            <person name="Halim A."/>
            <person name="Hossen Q.M.M."/>
            <person name="Hossain M.Z."/>
            <person name="Ahmed R."/>
            <person name="Khan M.M."/>
            <person name="Islam R."/>
            <person name="Rashid M.M."/>
            <person name="Khan S.A."/>
            <person name="Rahman M.S."/>
            <person name="Alam M."/>
            <person name="Yahiya A.S."/>
            <person name="Khan M.S."/>
            <person name="Azam M.S."/>
            <person name="Haque T."/>
            <person name="Lashkar M.Z.H."/>
            <person name="Akhand A.I."/>
            <person name="Morshed G."/>
            <person name="Roy S."/>
            <person name="Uddin K.S."/>
            <person name="Rabeya T."/>
            <person name="Hossain A.S."/>
            <person name="Chowdhury A."/>
            <person name="Snigdha A.R."/>
            <person name="Mortoza M.S."/>
            <person name="Matin S.A."/>
            <person name="Hoque S.M.E."/>
            <person name="Islam M.K."/>
            <person name="Roy D.K."/>
            <person name="Haider R."/>
            <person name="Moosa M.M."/>
            <person name="Elias S.M."/>
            <person name="Hasan A.M."/>
            <person name="Jahan S."/>
            <person name="Shafiuddin M."/>
            <person name="Mahmood N."/>
            <person name="Shommy N.S."/>
        </authorList>
    </citation>
    <scope>NUCLEOTIDE SEQUENCE [LARGE SCALE GENOMIC DNA]</scope>
    <source>
        <strain evidence="2">cv. O-4</strain>
    </source>
</reference>
<proteinExistence type="predicted"/>
<sequence length="35" mass="4031">MALAFGPCRNRQRAIFRFDPHSPSWNGRNDGREGN</sequence>
<dbReference type="AlphaFoldDB" id="A0A1R3GYH7"/>